<reference evidence="2" key="1">
    <citation type="submission" date="2021-01" db="EMBL/GenBank/DDBJ databases">
        <authorList>
            <person name="Corre E."/>
            <person name="Pelletier E."/>
            <person name="Niang G."/>
            <person name="Scheremetjew M."/>
            <person name="Finn R."/>
            <person name="Kale V."/>
            <person name="Holt S."/>
            <person name="Cochrane G."/>
            <person name="Meng A."/>
            <person name="Brown T."/>
            <person name="Cohen L."/>
        </authorList>
    </citation>
    <scope>NUCLEOTIDE SEQUENCE</scope>
    <source>
        <strain evidence="2">CCMP125</strain>
    </source>
</reference>
<protein>
    <submittedName>
        <fullName evidence="2">Uncharacterized protein</fullName>
    </submittedName>
</protein>
<dbReference type="AlphaFoldDB" id="A0A7S2YD71"/>
<feature type="compositionally biased region" description="Polar residues" evidence="1">
    <location>
        <begin position="54"/>
        <end position="71"/>
    </location>
</feature>
<dbReference type="EMBL" id="HBHT01020146">
    <property type="protein sequence ID" value="CAD9969101.1"/>
    <property type="molecule type" value="Transcribed_RNA"/>
</dbReference>
<evidence type="ECO:0000256" key="1">
    <source>
        <dbReference type="SAM" id="MobiDB-lite"/>
    </source>
</evidence>
<gene>
    <name evidence="2" type="ORF">APAL1065_LOCUS13505</name>
</gene>
<feature type="compositionally biased region" description="Basic and acidic residues" evidence="1">
    <location>
        <begin position="1"/>
        <end position="16"/>
    </location>
</feature>
<name>A0A7S2YD71_9STRA</name>
<accession>A0A7S2YD71</accession>
<evidence type="ECO:0000313" key="2">
    <source>
        <dbReference type="EMBL" id="CAD9969101.1"/>
    </source>
</evidence>
<sequence>MRRSTPEQDVVSHDSSESTTATVVATKHVNGLRRSTPEERTLSDAPEPDVEAVQQEQQESLDTTVAMQLNPPSWLIPRESAETTQEDATLEEPPLQTVSHRILTLERRPHDASSPITSKRQKVVQWARKLQTVTVAMWRRVRFFASRQD</sequence>
<proteinExistence type="predicted"/>
<organism evidence="2">
    <name type="scientific">Entomoneis paludosa</name>
    <dbReference type="NCBI Taxonomy" id="265537"/>
    <lineage>
        <taxon>Eukaryota</taxon>
        <taxon>Sar</taxon>
        <taxon>Stramenopiles</taxon>
        <taxon>Ochrophyta</taxon>
        <taxon>Bacillariophyta</taxon>
        <taxon>Bacillariophyceae</taxon>
        <taxon>Bacillariophycidae</taxon>
        <taxon>Entomoneidaceae</taxon>
        <taxon>Entomoneis</taxon>
    </lineage>
</organism>
<feature type="region of interest" description="Disordered" evidence="1">
    <location>
        <begin position="1"/>
        <end position="92"/>
    </location>
</feature>